<comment type="caution">
    <text evidence="1">The sequence shown here is derived from an EMBL/GenBank/DDBJ whole genome shotgun (WGS) entry which is preliminary data.</text>
</comment>
<dbReference type="EMBL" id="AEWT01000006">
    <property type="protein sequence ID" value="EGC70547.1"/>
    <property type="molecule type" value="Genomic_DNA"/>
</dbReference>
<sequence length="100" mass="12024">MMDVVSLKINNRIYTEVKIVLDNFLTLVSQSEELLFKDGYYKNVPRLIEVKRTEFEQEEQTWKFYIPMNEPVENGSLHLIEEMKFEQRVHQRAPFNSNLI</sequence>
<dbReference type="AlphaFoldDB" id="F0EH30"/>
<accession>F0EH30</accession>
<evidence type="ECO:0000313" key="2">
    <source>
        <dbReference type="Proteomes" id="UP000004835"/>
    </source>
</evidence>
<reference evidence="1 2" key="1">
    <citation type="submission" date="2011-01" db="EMBL/GenBank/DDBJ databases">
        <authorList>
            <person name="Muzny D."/>
            <person name="Qin X."/>
            <person name="Deng J."/>
            <person name="Jiang H."/>
            <person name="Liu Y."/>
            <person name="Qu J."/>
            <person name="Song X.-Z."/>
            <person name="Zhang L."/>
            <person name="Thornton R."/>
            <person name="Coyle M."/>
            <person name="Francisco L."/>
            <person name="Jackson L."/>
            <person name="Javaid M."/>
            <person name="Korchina V."/>
            <person name="Kovar C."/>
            <person name="Mata R."/>
            <person name="Mathew T."/>
            <person name="Ngo R."/>
            <person name="Nguyen L."/>
            <person name="Nguyen N."/>
            <person name="Okwuonu G."/>
            <person name="Ongeri F."/>
            <person name="Pham C."/>
            <person name="Simmons D."/>
            <person name="Wilczek-Boney K."/>
            <person name="Hale W."/>
            <person name="Jakkamsetti A."/>
            <person name="Pham P."/>
            <person name="Ruth R."/>
            <person name="San Lucas F."/>
            <person name="Warren J."/>
            <person name="Zhang J."/>
            <person name="Zhao Z."/>
            <person name="Zhou C."/>
            <person name="Zhu D."/>
            <person name="Lee S."/>
            <person name="Bess C."/>
            <person name="Blankenburg K."/>
            <person name="Forbes L."/>
            <person name="Fu Q."/>
            <person name="Gubbala S."/>
            <person name="Hirani K."/>
            <person name="Jayaseelan J.C."/>
            <person name="Lara F."/>
            <person name="Munidasa M."/>
            <person name="Palculict T."/>
            <person name="Patil S."/>
            <person name="Pu L.-L."/>
            <person name="Saada N."/>
            <person name="Tang L."/>
            <person name="Weissenberger G."/>
            <person name="Zhu Y."/>
            <person name="Hemphill L."/>
            <person name="Shang Y."/>
            <person name="Youmans B."/>
            <person name="Ayvaz T."/>
            <person name="Ross M."/>
            <person name="Santibanez J."/>
            <person name="Aqrawi P."/>
            <person name="Gross S."/>
            <person name="Joshi V."/>
            <person name="Fowler G."/>
            <person name="Nazareth L."/>
            <person name="Reid J."/>
            <person name="Worley K."/>
            <person name="Petrosino J."/>
            <person name="Highlander S."/>
            <person name="Gibbs R."/>
        </authorList>
    </citation>
    <scope>NUCLEOTIDE SEQUENCE [LARGE SCALE GENOMIC DNA]</scope>
    <source>
        <strain evidence="1 2">ATCC 12755</strain>
    </source>
</reference>
<dbReference type="HOGENOM" id="CLU_2436243_0_0_9"/>
<dbReference type="RefSeq" id="WP_005233021.1">
    <property type="nucleotide sequence ID" value="NZ_GL872323.1"/>
</dbReference>
<evidence type="ECO:0000313" key="1">
    <source>
        <dbReference type="EMBL" id="EGC70547.1"/>
    </source>
</evidence>
<proteinExistence type="predicted"/>
<dbReference type="Proteomes" id="UP000004835">
    <property type="component" value="Unassembled WGS sequence"/>
</dbReference>
<organism evidence="1 2">
    <name type="scientific">Enterococcus casseliflavus ATCC 12755</name>
    <dbReference type="NCBI Taxonomy" id="888066"/>
    <lineage>
        <taxon>Bacteria</taxon>
        <taxon>Bacillati</taxon>
        <taxon>Bacillota</taxon>
        <taxon>Bacilli</taxon>
        <taxon>Lactobacillales</taxon>
        <taxon>Enterococcaceae</taxon>
        <taxon>Enterococcus</taxon>
    </lineage>
</organism>
<name>F0EH30_ENTCA</name>
<gene>
    <name evidence="1" type="ORF">HMPREF9087_0713</name>
</gene>
<protein>
    <submittedName>
        <fullName evidence="1">Uncharacterized protein</fullName>
    </submittedName>
</protein>